<name>A0AAN8CHK9_9TELE</name>
<feature type="region of interest" description="Disordered" evidence="2">
    <location>
        <begin position="228"/>
        <end position="298"/>
    </location>
</feature>
<reference evidence="3 4" key="1">
    <citation type="journal article" date="2023" name="Mol. Biol. Evol.">
        <title>Genomics of Secondarily Temperate Adaptation in the Only Non-Antarctic Icefish.</title>
        <authorList>
            <person name="Rivera-Colon A.G."/>
            <person name="Rayamajhi N."/>
            <person name="Minhas B.F."/>
            <person name="Madrigal G."/>
            <person name="Bilyk K.T."/>
            <person name="Yoon V."/>
            <person name="Hune M."/>
            <person name="Gregory S."/>
            <person name="Cheng C.H.C."/>
            <person name="Catchen J.M."/>
        </authorList>
    </citation>
    <scope>NUCLEOTIDE SEQUENCE [LARGE SCALE GENOMIC DNA]</scope>
    <source>
        <strain evidence="3">JC2023a</strain>
    </source>
</reference>
<feature type="compositionally biased region" description="Basic and acidic residues" evidence="2">
    <location>
        <begin position="262"/>
        <end position="271"/>
    </location>
</feature>
<comment type="caution">
    <text evidence="3">The sequence shown here is derived from an EMBL/GenBank/DDBJ whole genome shotgun (WGS) entry which is preliminary data.</text>
</comment>
<gene>
    <name evidence="3" type="ORF">CesoFtcFv8_005899</name>
</gene>
<dbReference type="SMART" id="SM00612">
    <property type="entry name" value="Kelch"/>
    <property type="match status" value="2"/>
</dbReference>
<sequence>MLGLVGCGDSIFALGGSNRSALLDSSETLDLATLRWAPGPRLPLPLRAFACAALRGRLYLLGGTTLEQNRAVVHSGVLVYHTLTDCWTRVALDSGATCLAGGVAVRGGVCAIGGYMRDTTKFLDGNYTNLETLDATGRVLFFREGRGSGADREVTGGGVMVSAEQRGGGRRRERPCPESGSFPRVAAKDSGGGRGPVETQDLRPGGRERVAVLRQCLLLEARLAQLGPETRETPRRHRGGEPVRVHHLKVPQETHPVQTETSQRKLQEARRLAPQGPTEDEAADHMTHRPGSSSSLTS</sequence>
<feature type="compositionally biased region" description="Basic and acidic residues" evidence="2">
    <location>
        <begin position="229"/>
        <end position="244"/>
    </location>
</feature>
<keyword evidence="4" id="KW-1185">Reference proteome</keyword>
<keyword evidence="1" id="KW-0880">Kelch repeat</keyword>
<dbReference type="PANTHER" id="PTHR46375">
    <property type="entry name" value="KELCH REPEAT AND BTB DOMAIN-CONTAINING PROTEIN 13-RELATED"/>
    <property type="match status" value="1"/>
</dbReference>
<protein>
    <submittedName>
        <fullName evidence="3">Uncharacterized protein</fullName>
    </submittedName>
</protein>
<organism evidence="3 4">
    <name type="scientific">Champsocephalus esox</name>
    <name type="common">pike icefish</name>
    <dbReference type="NCBI Taxonomy" id="159716"/>
    <lineage>
        <taxon>Eukaryota</taxon>
        <taxon>Metazoa</taxon>
        <taxon>Chordata</taxon>
        <taxon>Craniata</taxon>
        <taxon>Vertebrata</taxon>
        <taxon>Euteleostomi</taxon>
        <taxon>Actinopterygii</taxon>
        <taxon>Neopterygii</taxon>
        <taxon>Teleostei</taxon>
        <taxon>Neoteleostei</taxon>
        <taxon>Acanthomorphata</taxon>
        <taxon>Eupercaria</taxon>
        <taxon>Perciformes</taxon>
        <taxon>Notothenioidei</taxon>
        <taxon>Channichthyidae</taxon>
        <taxon>Champsocephalus</taxon>
    </lineage>
</organism>
<accession>A0AAN8CHK9</accession>
<dbReference type="Gene3D" id="2.120.10.80">
    <property type="entry name" value="Kelch-type beta propeller"/>
    <property type="match status" value="1"/>
</dbReference>
<dbReference type="Proteomes" id="UP001335648">
    <property type="component" value="Unassembled WGS sequence"/>
</dbReference>
<dbReference type="PANTHER" id="PTHR46375:SF3">
    <property type="entry name" value="KELCH REPEAT AND BTB DOMAIN-CONTAINING PROTEIN 13"/>
    <property type="match status" value="1"/>
</dbReference>
<dbReference type="EMBL" id="JAULUE010002050">
    <property type="protein sequence ID" value="KAK5904321.1"/>
    <property type="molecule type" value="Genomic_DNA"/>
</dbReference>
<dbReference type="InterPro" id="IPR052392">
    <property type="entry name" value="Kelch-BTB_domain-containing"/>
</dbReference>
<dbReference type="InterPro" id="IPR015915">
    <property type="entry name" value="Kelch-typ_b-propeller"/>
</dbReference>
<dbReference type="InterPro" id="IPR006652">
    <property type="entry name" value="Kelch_1"/>
</dbReference>
<feature type="region of interest" description="Disordered" evidence="2">
    <location>
        <begin position="163"/>
        <end position="206"/>
    </location>
</feature>
<evidence type="ECO:0000256" key="1">
    <source>
        <dbReference type="ARBA" id="ARBA00022441"/>
    </source>
</evidence>
<evidence type="ECO:0000256" key="2">
    <source>
        <dbReference type="SAM" id="MobiDB-lite"/>
    </source>
</evidence>
<evidence type="ECO:0000313" key="3">
    <source>
        <dbReference type="EMBL" id="KAK5904321.1"/>
    </source>
</evidence>
<dbReference type="AlphaFoldDB" id="A0AAN8CHK9"/>
<dbReference type="SUPFAM" id="SSF117281">
    <property type="entry name" value="Kelch motif"/>
    <property type="match status" value="1"/>
</dbReference>
<evidence type="ECO:0000313" key="4">
    <source>
        <dbReference type="Proteomes" id="UP001335648"/>
    </source>
</evidence>
<proteinExistence type="predicted"/>